<comment type="caution">
    <text evidence="2">The sequence shown here is derived from an EMBL/GenBank/DDBJ whole genome shotgun (WGS) entry which is preliminary data.</text>
</comment>
<accession>A0AAE4KVN4</accession>
<feature type="transmembrane region" description="Helical" evidence="1">
    <location>
        <begin position="7"/>
        <end position="39"/>
    </location>
</feature>
<dbReference type="AlphaFoldDB" id="A0AAE4KVN4"/>
<evidence type="ECO:0000313" key="3">
    <source>
        <dbReference type="Proteomes" id="UP001180842"/>
    </source>
</evidence>
<reference evidence="2" key="1">
    <citation type="submission" date="2023-03" db="EMBL/GenBank/DDBJ databases">
        <authorList>
            <person name="Shen W."/>
            <person name="Cai J."/>
        </authorList>
    </citation>
    <scope>NUCLEOTIDE SEQUENCE</scope>
    <source>
        <strain evidence="2">P69-2</strain>
    </source>
</reference>
<organism evidence="2 3">
    <name type="scientific">Enterococcus pseudoavium</name>
    <dbReference type="NCBI Taxonomy" id="44007"/>
    <lineage>
        <taxon>Bacteria</taxon>
        <taxon>Bacillati</taxon>
        <taxon>Bacillota</taxon>
        <taxon>Bacilli</taxon>
        <taxon>Lactobacillales</taxon>
        <taxon>Enterococcaceae</taxon>
        <taxon>Enterococcus</taxon>
    </lineage>
</organism>
<keyword evidence="1" id="KW-1133">Transmembrane helix</keyword>
<evidence type="ECO:0000313" key="2">
    <source>
        <dbReference type="EMBL" id="MDT2735755.1"/>
    </source>
</evidence>
<sequence>MNKRTNLILISIIVGGMVTFLPVPIKVAFIASTAIALFMRYDFYDYDQRNEGINHE</sequence>
<gene>
    <name evidence="2" type="ORF">P7H00_01245</name>
</gene>
<keyword evidence="1" id="KW-0472">Membrane</keyword>
<protein>
    <submittedName>
        <fullName evidence="2">Uncharacterized protein</fullName>
    </submittedName>
</protein>
<dbReference type="Proteomes" id="UP001180842">
    <property type="component" value="Unassembled WGS sequence"/>
</dbReference>
<keyword evidence="1" id="KW-0812">Transmembrane</keyword>
<name>A0AAE4KVN4_9ENTE</name>
<dbReference type="RefSeq" id="WP_311796409.1">
    <property type="nucleotide sequence ID" value="NZ_JARQAI010000001.1"/>
</dbReference>
<proteinExistence type="predicted"/>
<dbReference type="EMBL" id="JARQAI010000001">
    <property type="protein sequence ID" value="MDT2735755.1"/>
    <property type="molecule type" value="Genomic_DNA"/>
</dbReference>
<evidence type="ECO:0000256" key="1">
    <source>
        <dbReference type="SAM" id="Phobius"/>
    </source>
</evidence>